<evidence type="ECO:0000256" key="6">
    <source>
        <dbReference type="ARBA" id="ARBA00023242"/>
    </source>
</evidence>
<comment type="caution">
    <text evidence="10">The sequence shown here is derived from an EMBL/GenBank/DDBJ whole genome shotgun (WGS) entry which is preliminary data.</text>
</comment>
<accession>A0A8H5BEZ5</accession>
<evidence type="ECO:0000256" key="7">
    <source>
        <dbReference type="PROSITE-ProRule" id="PRU00042"/>
    </source>
</evidence>
<dbReference type="PANTHER" id="PTHR16515:SF66">
    <property type="entry name" value="C2H2-TYPE DOMAIN-CONTAINING PROTEIN"/>
    <property type="match status" value="1"/>
</dbReference>
<organism evidence="10 11">
    <name type="scientific">Psilocybe cf. subviscida</name>
    <dbReference type="NCBI Taxonomy" id="2480587"/>
    <lineage>
        <taxon>Eukaryota</taxon>
        <taxon>Fungi</taxon>
        <taxon>Dikarya</taxon>
        <taxon>Basidiomycota</taxon>
        <taxon>Agaricomycotina</taxon>
        <taxon>Agaricomycetes</taxon>
        <taxon>Agaricomycetidae</taxon>
        <taxon>Agaricales</taxon>
        <taxon>Agaricineae</taxon>
        <taxon>Strophariaceae</taxon>
        <taxon>Psilocybe</taxon>
    </lineage>
</organism>
<evidence type="ECO:0000256" key="1">
    <source>
        <dbReference type="ARBA" id="ARBA00004123"/>
    </source>
</evidence>
<reference evidence="10 11" key="1">
    <citation type="journal article" date="2020" name="ISME J.">
        <title>Uncovering the hidden diversity of litter-decomposition mechanisms in mushroom-forming fungi.</title>
        <authorList>
            <person name="Floudas D."/>
            <person name="Bentzer J."/>
            <person name="Ahren D."/>
            <person name="Johansson T."/>
            <person name="Persson P."/>
            <person name="Tunlid A."/>
        </authorList>
    </citation>
    <scope>NUCLEOTIDE SEQUENCE [LARGE SCALE GENOMIC DNA]</scope>
    <source>
        <strain evidence="10 11">CBS 101986</strain>
    </source>
</reference>
<dbReference type="PANTHER" id="PTHR16515">
    <property type="entry name" value="PR DOMAIN ZINC FINGER PROTEIN"/>
    <property type="match status" value="1"/>
</dbReference>
<keyword evidence="3" id="KW-0677">Repeat</keyword>
<gene>
    <name evidence="10" type="ORF">D9619_002130</name>
</gene>
<dbReference type="PROSITE" id="PS50157">
    <property type="entry name" value="ZINC_FINGER_C2H2_2"/>
    <property type="match status" value="1"/>
</dbReference>
<evidence type="ECO:0000256" key="8">
    <source>
        <dbReference type="SAM" id="MobiDB-lite"/>
    </source>
</evidence>
<dbReference type="GO" id="GO:0005634">
    <property type="term" value="C:nucleus"/>
    <property type="evidence" value="ECO:0007669"/>
    <property type="project" value="UniProtKB-SubCell"/>
</dbReference>
<comment type="subcellular location">
    <subcellularLocation>
        <location evidence="1">Nucleus</location>
    </subcellularLocation>
</comment>
<dbReference type="OrthoDB" id="654211at2759"/>
<dbReference type="InterPro" id="IPR050331">
    <property type="entry name" value="Zinc_finger"/>
</dbReference>
<name>A0A8H5BEZ5_9AGAR</name>
<keyword evidence="6" id="KW-0539">Nucleus</keyword>
<evidence type="ECO:0000256" key="3">
    <source>
        <dbReference type="ARBA" id="ARBA00022737"/>
    </source>
</evidence>
<dbReference type="PROSITE" id="PS00028">
    <property type="entry name" value="ZINC_FINGER_C2H2_1"/>
    <property type="match status" value="1"/>
</dbReference>
<evidence type="ECO:0000256" key="2">
    <source>
        <dbReference type="ARBA" id="ARBA00022723"/>
    </source>
</evidence>
<protein>
    <recommendedName>
        <fullName evidence="9">C2H2-type domain-containing protein</fullName>
    </recommendedName>
</protein>
<dbReference type="Gene3D" id="3.30.160.60">
    <property type="entry name" value="Classic Zinc Finger"/>
    <property type="match status" value="1"/>
</dbReference>
<feature type="compositionally biased region" description="Low complexity" evidence="8">
    <location>
        <begin position="190"/>
        <end position="204"/>
    </location>
</feature>
<dbReference type="EMBL" id="JAACJJ010000028">
    <property type="protein sequence ID" value="KAF5322035.1"/>
    <property type="molecule type" value="Genomic_DNA"/>
</dbReference>
<proteinExistence type="predicted"/>
<keyword evidence="2" id="KW-0479">Metal-binding</keyword>
<dbReference type="SUPFAM" id="SSF57667">
    <property type="entry name" value="beta-beta-alpha zinc fingers"/>
    <property type="match status" value="1"/>
</dbReference>
<dbReference type="GO" id="GO:0010468">
    <property type="term" value="P:regulation of gene expression"/>
    <property type="evidence" value="ECO:0007669"/>
    <property type="project" value="TreeGrafter"/>
</dbReference>
<dbReference type="Proteomes" id="UP000567179">
    <property type="component" value="Unassembled WGS sequence"/>
</dbReference>
<dbReference type="SMART" id="SM00355">
    <property type="entry name" value="ZnF_C2H2"/>
    <property type="match status" value="2"/>
</dbReference>
<feature type="domain" description="C2H2-type" evidence="9">
    <location>
        <begin position="27"/>
        <end position="54"/>
    </location>
</feature>
<dbReference type="Pfam" id="PF00096">
    <property type="entry name" value="zf-C2H2"/>
    <property type="match status" value="1"/>
</dbReference>
<keyword evidence="11" id="KW-1185">Reference proteome</keyword>
<feature type="compositionally biased region" description="Polar residues" evidence="8">
    <location>
        <begin position="170"/>
        <end position="181"/>
    </location>
</feature>
<feature type="region of interest" description="Disordered" evidence="8">
    <location>
        <begin position="147"/>
        <end position="211"/>
    </location>
</feature>
<keyword evidence="4 7" id="KW-0863">Zinc-finger</keyword>
<dbReference type="GO" id="GO:0008270">
    <property type="term" value="F:zinc ion binding"/>
    <property type="evidence" value="ECO:0007669"/>
    <property type="project" value="UniProtKB-KW"/>
</dbReference>
<evidence type="ECO:0000259" key="9">
    <source>
        <dbReference type="PROSITE" id="PS50157"/>
    </source>
</evidence>
<evidence type="ECO:0000256" key="5">
    <source>
        <dbReference type="ARBA" id="ARBA00022833"/>
    </source>
</evidence>
<dbReference type="AlphaFoldDB" id="A0A8H5BEZ5"/>
<evidence type="ECO:0000313" key="10">
    <source>
        <dbReference type="EMBL" id="KAF5322035.1"/>
    </source>
</evidence>
<dbReference type="InterPro" id="IPR013087">
    <property type="entry name" value="Znf_C2H2_type"/>
</dbReference>
<keyword evidence="5" id="KW-0862">Zinc</keyword>
<evidence type="ECO:0000313" key="11">
    <source>
        <dbReference type="Proteomes" id="UP000567179"/>
    </source>
</evidence>
<sequence length="323" mass="35123">MSVVDSSPAFGGSPVDNVRRDIKDGAYHCPQCDTPFTRRSNLRRHFQIHMRSATLKCENCNEEFAAKEDLQSHTPNCYSWSAMQGHGAEKAYGGGNTHGRQMSQQPQAYDARNHGSYAPTAFPSFDSPETRYLGSYHTGGTGDFGIGSMGGIPMSPGSSVPPTPPLTSSYDGNNYMTSNATGVYPHRRQSVSSSSNSSSSASSSPYTQPPAHVQAANYGYFNGTDTNALFNNSQGQTRLGSEKLYTRRQVKDMIDVVSECLIESMENVLRPPTIAGTIQLDSPDGQMIRPVAGRDETFRQTLLSDAIPRAYLRMHSGANNPKV</sequence>
<evidence type="ECO:0000256" key="4">
    <source>
        <dbReference type="ARBA" id="ARBA00022771"/>
    </source>
</evidence>
<dbReference type="InterPro" id="IPR036236">
    <property type="entry name" value="Znf_C2H2_sf"/>
</dbReference>